<dbReference type="OrthoDB" id="506156at2"/>
<name>A0A2V5KLX4_9BACL</name>
<organism evidence="5 6">
    <name type="scientific">Paenibacillus flagellatus</name>
    <dbReference type="NCBI Taxonomy" id="2211139"/>
    <lineage>
        <taxon>Bacteria</taxon>
        <taxon>Bacillati</taxon>
        <taxon>Bacillota</taxon>
        <taxon>Bacilli</taxon>
        <taxon>Bacillales</taxon>
        <taxon>Paenibacillaceae</taxon>
        <taxon>Paenibacillus</taxon>
    </lineage>
</organism>
<protein>
    <submittedName>
        <fullName evidence="5">AraC family transcriptional regulator</fullName>
    </submittedName>
</protein>
<dbReference type="InterPro" id="IPR014710">
    <property type="entry name" value="RmlC-like_jellyroll"/>
</dbReference>
<keyword evidence="1" id="KW-0805">Transcription regulation</keyword>
<dbReference type="InterPro" id="IPR018060">
    <property type="entry name" value="HTH_AraC"/>
</dbReference>
<evidence type="ECO:0000259" key="4">
    <source>
        <dbReference type="PROSITE" id="PS01124"/>
    </source>
</evidence>
<feature type="domain" description="HTH araC/xylS-type" evidence="4">
    <location>
        <begin position="182"/>
        <end position="280"/>
    </location>
</feature>
<dbReference type="SUPFAM" id="SSF51215">
    <property type="entry name" value="Regulatory protein AraC"/>
    <property type="match status" value="1"/>
</dbReference>
<dbReference type="InterPro" id="IPR009057">
    <property type="entry name" value="Homeodomain-like_sf"/>
</dbReference>
<evidence type="ECO:0000256" key="3">
    <source>
        <dbReference type="ARBA" id="ARBA00023163"/>
    </source>
</evidence>
<dbReference type="Gene3D" id="2.60.120.10">
    <property type="entry name" value="Jelly Rolls"/>
    <property type="match status" value="1"/>
</dbReference>
<dbReference type="PANTHER" id="PTHR43280:SF28">
    <property type="entry name" value="HTH-TYPE TRANSCRIPTIONAL ACTIVATOR RHAS"/>
    <property type="match status" value="1"/>
</dbReference>
<dbReference type="InterPro" id="IPR003313">
    <property type="entry name" value="AraC-bd"/>
</dbReference>
<dbReference type="Proteomes" id="UP000247476">
    <property type="component" value="Unassembled WGS sequence"/>
</dbReference>
<dbReference type="GO" id="GO:0003700">
    <property type="term" value="F:DNA-binding transcription factor activity"/>
    <property type="evidence" value="ECO:0007669"/>
    <property type="project" value="InterPro"/>
</dbReference>
<dbReference type="Gene3D" id="1.10.10.60">
    <property type="entry name" value="Homeodomain-like"/>
    <property type="match status" value="2"/>
</dbReference>
<dbReference type="PROSITE" id="PS01124">
    <property type="entry name" value="HTH_ARAC_FAMILY_2"/>
    <property type="match status" value="1"/>
</dbReference>
<gene>
    <name evidence="5" type="ORF">DLM86_23360</name>
</gene>
<dbReference type="PROSITE" id="PS00041">
    <property type="entry name" value="HTH_ARAC_FAMILY_1"/>
    <property type="match status" value="1"/>
</dbReference>
<sequence length="286" mass="33310">MAAETRGGGAGVKEPFFIHQNKVSGHHSMPSNHFHEPYEIYYLLSGERHYFIKDHTYRVRKGDVVFIDKNELHKTSDAGVPNHERILINFNESFLDPFGEPLLFEPFRRKTRLLSLSLTEREWIERLLYEMLSEDKEGAPGAETSLRARLASLLIWSGRKLERQENEQSPGEPVSAAHQKIFEIVEYVNARFDGPLSLESVAKAHYISPYHLSRTFKRITGFSFVEYVNTVRVKEAQRLLKETDWRVTRIAERVGYDNIGHFGRVFKQMAKTNPLEYRKSAKRERL</sequence>
<dbReference type="Pfam" id="PF02311">
    <property type="entry name" value="AraC_binding"/>
    <property type="match status" value="1"/>
</dbReference>
<dbReference type="PANTHER" id="PTHR43280">
    <property type="entry name" value="ARAC-FAMILY TRANSCRIPTIONAL REGULATOR"/>
    <property type="match status" value="1"/>
</dbReference>
<dbReference type="Pfam" id="PF12833">
    <property type="entry name" value="HTH_18"/>
    <property type="match status" value="1"/>
</dbReference>
<dbReference type="GO" id="GO:0043565">
    <property type="term" value="F:sequence-specific DNA binding"/>
    <property type="evidence" value="ECO:0007669"/>
    <property type="project" value="InterPro"/>
</dbReference>
<comment type="caution">
    <text evidence="5">The sequence shown here is derived from an EMBL/GenBank/DDBJ whole genome shotgun (WGS) entry which is preliminary data.</text>
</comment>
<dbReference type="InterPro" id="IPR037923">
    <property type="entry name" value="HTH-like"/>
</dbReference>
<keyword evidence="3" id="KW-0804">Transcription</keyword>
<dbReference type="EMBL" id="QJVJ01000011">
    <property type="protein sequence ID" value="PYI51857.1"/>
    <property type="molecule type" value="Genomic_DNA"/>
</dbReference>
<evidence type="ECO:0000313" key="6">
    <source>
        <dbReference type="Proteomes" id="UP000247476"/>
    </source>
</evidence>
<keyword evidence="6" id="KW-1185">Reference proteome</keyword>
<keyword evidence="2" id="KW-0238">DNA-binding</keyword>
<evidence type="ECO:0000313" key="5">
    <source>
        <dbReference type="EMBL" id="PYI51857.1"/>
    </source>
</evidence>
<evidence type="ECO:0000256" key="1">
    <source>
        <dbReference type="ARBA" id="ARBA00023015"/>
    </source>
</evidence>
<dbReference type="InterPro" id="IPR018062">
    <property type="entry name" value="HTH_AraC-typ_CS"/>
</dbReference>
<proteinExistence type="predicted"/>
<dbReference type="AlphaFoldDB" id="A0A2V5KLX4"/>
<accession>A0A2V5KLX4</accession>
<reference evidence="5 6" key="1">
    <citation type="submission" date="2018-05" db="EMBL/GenBank/DDBJ databases">
        <title>Paenibacillus flagellatus sp. nov., isolated from selenium mineral soil.</title>
        <authorList>
            <person name="Dai X."/>
        </authorList>
    </citation>
    <scope>NUCLEOTIDE SEQUENCE [LARGE SCALE GENOMIC DNA]</scope>
    <source>
        <strain evidence="5 6">DXL2</strain>
    </source>
</reference>
<evidence type="ECO:0000256" key="2">
    <source>
        <dbReference type="ARBA" id="ARBA00023125"/>
    </source>
</evidence>
<dbReference type="SUPFAM" id="SSF46689">
    <property type="entry name" value="Homeodomain-like"/>
    <property type="match status" value="2"/>
</dbReference>
<dbReference type="SMART" id="SM00342">
    <property type="entry name" value="HTH_ARAC"/>
    <property type="match status" value="1"/>
</dbReference>